<sequence length="481" mass="51505">MQRVSRDTTPDLPIAEHQPAIDLLHRLLPPHESRLFALPRAGADGLREWWTPLEGQPQPYSSLDEKSQAALLEKYQGTLRDLHTLGDTARQQGRTDEAGLLENLPRTPDTRHLYSLNGTPLITHWHAGLSGLPPLVVPPAAPAAAAALAGPPARRWWPWLLALLALLALLLAAWWWWTHRTLPVAEPLDPPAAAPVAPPPPEPVVPPAPEPVAPVAPEPVAPEPVAPQPVAPEPPPPPAPKPAPPKPARPAPAGLVCTPRPADQLPPELVVVFDTSDSMNLNITTKPEDEDWVFGLTDAQRSRLSAQEKARILNMLRAPSREAIAKQSLINLVQQLPKSQSISLVTFNSCPATPRHGPFPGSQHAKLINLIQGLKSEGGTPLAKSIEAAAAMVDGKNRDAIIVVFLDGEDGCGGNQCASAARIAKAKPRLKFNVVDISGRGLSDCIAKSTGGRVYSSQNTARIAEALKQSVWEVSEGVTCK</sequence>
<dbReference type="EMBL" id="JBHSDY010000003">
    <property type="protein sequence ID" value="MFC4297655.1"/>
    <property type="molecule type" value="Genomic_DNA"/>
</dbReference>
<dbReference type="Pfam" id="PF13519">
    <property type="entry name" value="VWA_2"/>
    <property type="match status" value="1"/>
</dbReference>
<accession>A0ABV8RY11</accession>
<dbReference type="Gene3D" id="3.40.50.410">
    <property type="entry name" value="von Willebrand factor, type A domain"/>
    <property type="match status" value="1"/>
</dbReference>
<dbReference type="RefSeq" id="WP_376812208.1">
    <property type="nucleotide sequence ID" value="NZ_JBHSDY010000003.1"/>
</dbReference>
<proteinExistence type="predicted"/>
<feature type="transmembrane region" description="Helical" evidence="2">
    <location>
        <begin position="156"/>
        <end position="177"/>
    </location>
</feature>
<dbReference type="SUPFAM" id="SSF53300">
    <property type="entry name" value="vWA-like"/>
    <property type="match status" value="1"/>
</dbReference>
<gene>
    <name evidence="4" type="ORF">ACFO0J_06335</name>
</gene>
<name>A0ABV8RY11_9BURK</name>
<feature type="region of interest" description="Disordered" evidence="1">
    <location>
        <begin position="215"/>
        <end position="255"/>
    </location>
</feature>
<keyword evidence="2" id="KW-0812">Transmembrane</keyword>
<keyword evidence="5" id="KW-1185">Reference proteome</keyword>
<evidence type="ECO:0000259" key="3">
    <source>
        <dbReference type="SMART" id="SM00327"/>
    </source>
</evidence>
<dbReference type="InterPro" id="IPR002035">
    <property type="entry name" value="VWF_A"/>
</dbReference>
<dbReference type="SMART" id="SM00327">
    <property type="entry name" value="VWA"/>
    <property type="match status" value="1"/>
</dbReference>
<evidence type="ECO:0000313" key="5">
    <source>
        <dbReference type="Proteomes" id="UP001595756"/>
    </source>
</evidence>
<protein>
    <submittedName>
        <fullName evidence="4">VWA domain-containing protein</fullName>
    </submittedName>
</protein>
<reference evidence="5" key="1">
    <citation type="journal article" date="2019" name="Int. J. Syst. Evol. Microbiol.">
        <title>The Global Catalogue of Microorganisms (GCM) 10K type strain sequencing project: providing services to taxonomists for standard genome sequencing and annotation.</title>
        <authorList>
            <consortium name="The Broad Institute Genomics Platform"/>
            <consortium name="The Broad Institute Genome Sequencing Center for Infectious Disease"/>
            <person name="Wu L."/>
            <person name="Ma J."/>
        </authorList>
    </citation>
    <scope>NUCLEOTIDE SEQUENCE [LARGE SCALE GENOMIC DNA]</scope>
    <source>
        <strain evidence="5">CGMCC 1.19029</strain>
    </source>
</reference>
<evidence type="ECO:0000256" key="2">
    <source>
        <dbReference type="SAM" id="Phobius"/>
    </source>
</evidence>
<evidence type="ECO:0000256" key="1">
    <source>
        <dbReference type="SAM" id="MobiDB-lite"/>
    </source>
</evidence>
<organism evidence="4 5">
    <name type="scientific">Castellaniella hirudinis</name>
    <dbReference type="NCBI Taxonomy" id="1144617"/>
    <lineage>
        <taxon>Bacteria</taxon>
        <taxon>Pseudomonadati</taxon>
        <taxon>Pseudomonadota</taxon>
        <taxon>Betaproteobacteria</taxon>
        <taxon>Burkholderiales</taxon>
        <taxon>Alcaligenaceae</taxon>
        <taxon>Castellaniella</taxon>
    </lineage>
</organism>
<evidence type="ECO:0000313" key="4">
    <source>
        <dbReference type="EMBL" id="MFC4297655.1"/>
    </source>
</evidence>
<keyword evidence="2" id="KW-0472">Membrane</keyword>
<comment type="caution">
    <text evidence="4">The sequence shown here is derived from an EMBL/GenBank/DDBJ whole genome shotgun (WGS) entry which is preliminary data.</text>
</comment>
<dbReference type="Proteomes" id="UP001595756">
    <property type="component" value="Unassembled WGS sequence"/>
</dbReference>
<feature type="domain" description="VWFA" evidence="3">
    <location>
        <begin position="266"/>
        <end position="472"/>
    </location>
</feature>
<keyword evidence="2" id="KW-1133">Transmembrane helix</keyword>
<dbReference type="InterPro" id="IPR036465">
    <property type="entry name" value="vWFA_dom_sf"/>
</dbReference>
<feature type="compositionally biased region" description="Pro residues" evidence="1">
    <location>
        <begin position="215"/>
        <end position="250"/>
    </location>
</feature>